<feature type="transmembrane region" description="Helical" evidence="7">
    <location>
        <begin position="189"/>
        <end position="208"/>
    </location>
</feature>
<evidence type="ECO:0000256" key="3">
    <source>
        <dbReference type="ARBA" id="ARBA00022475"/>
    </source>
</evidence>
<dbReference type="RefSeq" id="WP_044259628.1">
    <property type="nucleotide sequence ID" value="NZ_JGZU01000015.1"/>
</dbReference>
<evidence type="ECO:0000256" key="5">
    <source>
        <dbReference type="ARBA" id="ARBA00022989"/>
    </source>
</evidence>
<sequence>MVLAIVLIGYLIILLDTAIVVTGLPAIGAELGLTALHLSWVQNSYTLIFGSFLLLGARAGDIFGRRRVLNAGIALFTLASLAIGLSPNAAWLIAARIVQGAGAAILAPTTLALITEYFPEGEPRVRATSAYGIVAGIGAAAGMVLGGVFTSLWSWRVGFFINVPIGIALYFMARSVLPVSRTRSGQLDVLGAVLSVLGVGGILFAVVMSPEFGISNPLVSGSFVVGLLLIGVFVAHENRVPQPLMPLKLFRSPTRSGAVVTRFLLVGATFSFFFFTTQVMQEVLGMSALEAGLGFLPLSVTQFFVALGIPSLIRRGVSERILVFAGVAVMVIGMGWLAFVATGYGYWLSIGIPMALLGVGQGICWGPLNSAGIADTSPSEAGAASGIVNSFHQIGGTLGVGAYSALAVAVMGSSQSVNAIVGRAQIGQAVAAFALLVAAIVALAFIGKPQKSTYKQPNPDSIAEEISFAQ</sequence>
<dbReference type="InterPro" id="IPR036259">
    <property type="entry name" value="MFS_trans_sf"/>
</dbReference>
<evidence type="ECO:0000256" key="6">
    <source>
        <dbReference type="ARBA" id="ARBA00023136"/>
    </source>
</evidence>
<feature type="transmembrane region" description="Helical" evidence="7">
    <location>
        <begin position="40"/>
        <end position="57"/>
    </location>
</feature>
<dbReference type="InterPro" id="IPR020846">
    <property type="entry name" value="MFS_dom"/>
</dbReference>
<dbReference type="eggNOG" id="COG0477">
    <property type="taxonomic scope" value="Bacteria"/>
</dbReference>
<evidence type="ECO:0000256" key="7">
    <source>
        <dbReference type="SAM" id="Phobius"/>
    </source>
</evidence>
<feature type="transmembrane region" description="Helical" evidence="7">
    <location>
        <begin position="159"/>
        <end position="177"/>
    </location>
</feature>
<dbReference type="InterPro" id="IPR011701">
    <property type="entry name" value="MFS"/>
</dbReference>
<keyword evidence="10" id="KW-1185">Reference proteome</keyword>
<comment type="caution">
    <text evidence="9">The sequence shown here is derived from an EMBL/GenBank/DDBJ whole genome shotgun (WGS) entry which is preliminary data.</text>
</comment>
<name>A0A087ECI6_9BIFI</name>
<keyword evidence="3" id="KW-1003">Cell membrane</keyword>
<feature type="transmembrane region" description="Helical" evidence="7">
    <location>
        <begin position="321"/>
        <end position="347"/>
    </location>
</feature>
<keyword evidence="5 7" id="KW-1133">Transmembrane helix</keyword>
<proteinExistence type="predicted"/>
<accession>A0A087ECI6</accession>
<dbReference type="OrthoDB" id="3218494at2"/>
<feature type="transmembrane region" description="Helical" evidence="7">
    <location>
        <begin position="256"/>
        <end position="276"/>
    </location>
</feature>
<dbReference type="PANTHER" id="PTHR42718">
    <property type="entry name" value="MAJOR FACILITATOR SUPERFAMILY MULTIDRUG TRANSPORTER MFSC"/>
    <property type="match status" value="1"/>
</dbReference>
<feature type="transmembrane region" description="Helical" evidence="7">
    <location>
        <begin position="97"/>
        <end position="118"/>
    </location>
</feature>
<evidence type="ECO:0000256" key="4">
    <source>
        <dbReference type="ARBA" id="ARBA00022692"/>
    </source>
</evidence>
<evidence type="ECO:0000313" key="10">
    <source>
        <dbReference type="Proteomes" id="UP000029080"/>
    </source>
</evidence>
<evidence type="ECO:0000313" key="9">
    <source>
        <dbReference type="EMBL" id="KFJ05487.1"/>
    </source>
</evidence>
<dbReference type="Pfam" id="PF07690">
    <property type="entry name" value="MFS_1"/>
    <property type="match status" value="1"/>
</dbReference>
<gene>
    <name evidence="9" type="ORF">BITS_0160</name>
</gene>
<dbReference type="PROSITE" id="PS50850">
    <property type="entry name" value="MFS"/>
    <property type="match status" value="1"/>
</dbReference>
<evidence type="ECO:0000256" key="1">
    <source>
        <dbReference type="ARBA" id="ARBA00004651"/>
    </source>
</evidence>
<keyword evidence="2" id="KW-0813">Transport</keyword>
<dbReference type="SUPFAM" id="SSF103473">
    <property type="entry name" value="MFS general substrate transporter"/>
    <property type="match status" value="1"/>
</dbReference>
<evidence type="ECO:0000259" key="8">
    <source>
        <dbReference type="PROSITE" id="PS50850"/>
    </source>
</evidence>
<feature type="transmembrane region" description="Helical" evidence="7">
    <location>
        <begin position="130"/>
        <end position="153"/>
    </location>
</feature>
<keyword evidence="4 7" id="KW-0812">Transmembrane</keyword>
<feature type="transmembrane region" description="Helical" evidence="7">
    <location>
        <begin position="7"/>
        <end position="28"/>
    </location>
</feature>
<feature type="domain" description="Major facilitator superfamily (MFS) profile" evidence="8">
    <location>
        <begin position="2"/>
        <end position="450"/>
    </location>
</feature>
<dbReference type="GO" id="GO:0005886">
    <property type="term" value="C:plasma membrane"/>
    <property type="evidence" value="ECO:0007669"/>
    <property type="project" value="UniProtKB-SubCell"/>
</dbReference>
<dbReference type="Proteomes" id="UP000029080">
    <property type="component" value="Unassembled WGS sequence"/>
</dbReference>
<dbReference type="CDD" id="cd17321">
    <property type="entry name" value="MFS_MMR_MDR_like"/>
    <property type="match status" value="1"/>
</dbReference>
<dbReference type="GO" id="GO:0022857">
    <property type="term" value="F:transmembrane transporter activity"/>
    <property type="evidence" value="ECO:0007669"/>
    <property type="project" value="InterPro"/>
</dbReference>
<feature type="transmembrane region" description="Helical" evidence="7">
    <location>
        <begin position="288"/>
        <end position="309"/>
    </location>
</feature>
<dbReference type="Gene3D" id="1.20.1720.10">
    <property type="entry name" value="Multidrug resistance protein D"/>
    <property type="match status" value="1"/>
</dbReference>
<feature type="transmembrane region" description="Helical" evidence="7">
    <location>
        <begin position="214"/>
        <end position="235"/>
    </location>
</feature>
<dbReference type="Gene3D" id="1.20.1250.20">
    <property type="entry name" value="MFS general substrate transporter like domains"/>
    <property type="match status" value="1"/>
</dbReference>
<evidence type="ECO:0000256" key="2">
    <source>
        <dbReference type="ARBA" id="ARBA00022448"/>
    </source>
</evidence>
<dbReference type="PANTHER" id="PTHR42718:SF46">
    <property type="entry name" value="BLR6921 PROTEIN"/>
    <property type="match status" value="1"/>
</dbReference>
<reference evidence="9 10" key="1">
    <citation type="submission" date="2014-03" db="EMBL/GenBank/DDBJ databases">
        <title>Genomics of Bifidobacteria.</title>
        <authorList>
            <person name="Ventura M."/>
            <person name="Milani C."/>
            <person name="Lugli G.A."/>
        </authorList>
    </citation>
    <scope>NUCLEOTIDE SEQUENCE [LARGE SCALE GENOMIC DNA]</scope>
    <source>
        <strain evidence="9 10">JCM 13495</strain>
    </source>
</reference>
<protein>
    <submittedName>
        <fullName evidence="9">Permeases of the major facilitator superfamily</fullName>
    </submittedName>
</protein>
<feature type="transmembrane region" description="Helical" evidence="7">
    <location>
        <begin position="426"/>
        <end position="446"/>
    </location>
</feature>
<dbReference type="EMBL" id="JGZU01000015">
    <property type="protein sequence ID" value="KFJ05487.1"/>
    <property type="molecule type" value="Genomic_DNA"/>
</dbReference>
<dbReference type="STRING" id="356829.BITS_0160"/>
<dbReference type="AlphaFoldDB" id="A0A087ECI6"/>
<organism evidence="9 10">
    <name type="scientific">Bifidobacterium tsurumiense</name>
    <dbReference type="NCBI Taxonomy" id="356829"/>
    <lineage>
        <taxon>Bacteria</taxon>
        <taxon>Bacillati</taxon>
        <taxon>Actinomycetota</taxon>
        <taxon>Actinomycetes</taxon>
        <taxon>Bifidobacteriales</taxon>
        <taxon>Bifidobacteriaceae</taxon>
        <taxon>Bifidobacterium</taxon>
    </lineage>
</organism>
<keyword evidence="6 7" id="KW-0472">Membrane</keyword>
<feature type="transmembrane region" description="Helical" evidence="7">
    <location>
        <begin position="69"/>
        <end position="91"/>
    </location>
</feature>
<comment type="subcellular location">
    <subcellularLocation>
        <location evidence="1">Cell membrane</location>
        <topology evidence="1">Multi-pass membrane protein</topology>
    </subcellularLocation>
</comment>